<protein>
    <submittedName>
        <fullName evidence="1">Peptide transporter</fullName>
    </submittedName>
</protein>
<organism evidence="1 2">
    <name type="scientific">Borrelia turcica IST7</name>
    <dbReference type="NCBI Taxonomy" id="1104446"/>
    <lineage>
        <taxon>Bacteria</taxon>
        <taxon>Pseudomonadati</taxon>
        <taxon>Spirochaetota</taxon>
        <taxon>Spirochaetia</taxon>
        <taxon>Spirochaetales</taxon>
        <taxon>Borreliaceae</taxon>
        <taxon>Borrelia</taxon>
    </lineage>
</organism>
<dbReference type="AlphaFoldDB" id="A0A386PNN4"/>
<accession>A0A386PNN4</accession>
<dbReference type="KEGG" id="btur:DB313_06055"/>
<gene>
    <name evidence="1" type="ORF">DB313_06055</name>
</gene>
<dbReference type="RefSeq" id="WP_120104985.1">
    <property type="nucleotide sequence ID" value="NZ_CP028890.1"/>
</dbReference>
<keyword evidence="2" id="KW-1185">Reference proteome</keyword>
<evidence type="ECO:0000313" key="2">
    <source>
        <dbReference type="Proteomes" id="UP000275571"/>
    </source>
</evidence>
<dbReference type="EMBL" id="CP028890">
    <property type="protein sequence ID" value="AYE37064.1"/>
    <property type="molecule type" value="Genomic_DNA"/>
</dbReference>
<proteinExistence type="predicted"/>
<dbReference type="InterPro" id="IPR003459">
    <property type="entry name" value="Borrelia_plasmid_OrfA"/>
</dbReference>
<geneLocation type="plasmid" evidence="1 2">
    <name>lp34</name>
</geneLocation>
<sequence length="391" mass="47036">MNTNTTNKPRRHKNKHQHKLIVLISTLSFMNKRYKKYNQGNILYYYNNNLKKNGQRLVKIKTLQSYLYKLEKVLKVTINYYKHLGKNFGTEIYYTLKYSKEECHYEINKHFKAKREDKFQIRVKQHNKKTLSKNSSVEKWECFNNISNDKKKKIKKNRVEKYIEKCNFKTNLASLILDLKISDELKINHLRNLKHIENALVFIPTSIIENKLASIITNNANRPAYLCKLLKNSGYSRIIRDISKGDNYFKTKQDKLKAILKEVETNLENIGYQRDFVTKEIQKVYEIYKSKPHFIIENKKYKDLDKIVDRIKRIVKQVKIENKEEVRNNIFSILLEQLRHKTAINELVPIIKQYLNNKTNLSYKYIIDNTYYYELLDIIENKDIIRRKEFA</sequence>
<keyword evidence="1" id="KW-0614">Plasmid</keyword>
<dbReference type="OrthoDB" id="351996at2"/>
<dbReference type="Proteomes" id="UP000275571">
    <property type="component" value="Plasmid lp34"/>
</dbReference>
<dbReference type="Pfam" id="PF02414">
    <property type="entry name" value="Borrelia_orfA"/>
    <property type="match status" value="1"/>
</dbReference>
<reference evidence="1 2" key="1">
    <citation type="journal article" date="2018" name="Infect. Genet. Evol.">
        <title>Genome-wide analysis of Borrelia turcica and 'Candidatus Borrelia tachyglossi' shows relapsing fever-like genomes with unique genomic links to Lyme disease Borrelia.</title>
        <authorList>
            <person name="Gofton A.W."/>
            <person name="Margos G."/>
            <person name="Fingerle V."/>
            <person name="Hepner S."/>
            <person name="Loh S.M."/>
            <person name="Ryan U."/>
            <person name="Irwin P."/>
            <person name="Oskam C.L."/>
        </authorList>
    </citation>
    <scope>NUCLEOTIDE SEQUENCE [LARGE SCALE GENOMIC DNA]</scope>
    <source>
        <strain evidence="1 2">IST7</strain>
        <plasmid evidence="1">lp34</plasmid>
    </source>
</reference>
<evidence type="ECO:0000313" key="1">
    <source>
        <dbReference type="EMBL" id="AYE37064.1"/>
    </source>
</evidence>
<name>A0A386PNN4_9SPIR</name>